<dbReference type="Proteomes" id="UP001417504">
    <property type="component" value="Unassembled WGS sequence"/>
</dbReference>
<evidence type="ECO:0000256" key="1">
    <source>
        <dbReference type="SAM" id="MobiDB-lite"/>
    </source>
</evidence>
<proteinExistence type="predicted"/>
<reference evidence="2 3" key="1">
    <citation type="submission" date="2024-01" db="EMBL/GenBank/DDBJ databases">
        <title>Genome assemblies of Stephania.</title>
        <authorList>
            <person name="Yang L."/>
        </authorList>
    </citation>
    <scope>NUCLEOTIDE SEQUENCE [LARGE SCALE GENOMIC DNA]</scope>
    <source>
        <strain evidence="2">QJT</strain>
        <tissue evidence="2">Leaf</tissue>
    </source>
</reference>
<organism evidence="2 3">
    <name type="scientific">Stephania japonica</name>
    <dbReference type="NCBI Taxonomy" id="461633"/>
    <lineage>
        <taxon>Eukaryota</taxon>
        <taxon>Viridiplantae</taxon>
        <taxon>Streptophyta</taxon>
        <taxon>Embryophyta</taxon>
        <taxon>Tracheophyta</taxon>
        <taxon>Spermatophyta</taxon>
        <taxon>Magnoliopsida</taxon>
        <taxon>Ranunculales</taxon>
        <taxon>Menispermaceae</taxon>
        <taxon>Menispermoideae</taxon>
        <taxon>Cissampelideae</taxon>
        <taxon>Stephania</taxon>
    </lineage>
</organism>
<comment type="caution">
    <text evidence="2">The sequence shown here is derived from an EMBL/GenBank/DDBJ whole genome shotgun (WGS) entry which is preliminary data.</text>
</comment>
<dbReference type="AlphaFoldDB" id="A0AAP0KNX7"/>
<evidence type="ECO:0000313" key="2">
    <source>
        <dbReference type="EMBL" id="KAK9155119.1"/>
    </source>
</evidence>
<evidence type="ECO:0000313" key="3">
    <source>
        <dbReference type="Proteomes" id="UP001417504"/>
    </source>
</evidence>
<dbReference type="PROSITE" id="PS51257">
    <property type="entry name" value="PROKAR_LIPOPROTEIN"/>
    <property type="match status" value="1"/>
</dbReference>
<protein>
    <submittedName>
        <fullName evidence="2">Uncharacterized protein</fullName>
    </submittedName>
</protein>
<keyword evidence="3" id="KW-1185">Reference proteome</keyword>
<name>A0AAP0KNX7_9MAGN</name>
<feature type="compositionally biased region" description="Low complexity" evidence="1">
    <location>
        <begin position="122"/>
        <end position="143"/>
    </location>
</feature>
<dbReference type="EMBL" id="JBBNAE010000001">
    <property type="protein sequence ID" value="KAK9155119.1"/>
    <property type="molecule type" value="Genomic_DNA"/>
</dbReference>
<sequence>MGSRSRTANDHFFSSSYGAISCAFDWSRIDVETCTNNRSRSTTPQLIVQPSKPATVHTSHPLGHKSSPVDHPASTFADARPRTHDNYISIVDLRKIIFTGALDFCVQLGSLAVRFSPYATMSPKRMSPNTSSSSRGTSSLLPSVEQSSKQCDADVKKQYQAPVLDREEPLNVRIPIRLSKKKENQGWDSCINALIRATYDRKVKVKYTTLLHAMLKEGAEYDRTYEELTHANPAIDKNDLFYQVVGVNKVMYMV</sequence>
<accession>A0AAP0KNX7</accession>
<feature type="region of interest" description="Disordered" evidence="1">
    <location>
        <begin position="49"/>
        <end position="78"/>
    </location>
</feature>
<feature type="region of interest" description="Disordered" evidence="1">
    <location>
        <begin position="121"/>
        <end position="152"/>
    </location>
</feature>
<gene>
    <name evidence="2" type="ORF">Sjap_002599</name>
</gene>